<evidence type="ECO:0000256" key="13">
    <source>
        <dbReference type="ARBA" id="ARBA00023273"/>
    </source>
</evidence>
<evidence type="ECO:0000256" key="5">
    <source>
        <dbReference type="ARBA" id="ARBA00022490"/>
    </source>
</evidence>
<evidence type="ECO:0000256" key="3">
    <source>
        <dbReference type="ARBA" id="ARBA00004496"/>
    </source>
</evidence>
<dbReference type="PANTHER" id="PTHR19308:SF14">
    <property type="entry name" value="START DOMAIN-CONTAINING PROTEIN"/>
    <property type="match status" value="1"/>
</dbReference>
<evidence type="ECO:0000256" key="11">
    <source>
        <dbReference type="ARBA" id="ARBA00023121"/>
    </source>
</evidence>
<proteinExistence type="predicted"/>
<comment type="subcellular location">
    <subcellularLocation>
        <location evidence="1">Cell projection</location>
        <location evidence="1">Cilium</location>
        <location evidence="1">Flagellum</location>
    </subcellularLocation>
    <subcellularLocation>
        <location evidence="3">Cytoplasm</location>
    </subcellularLocation>
    <subcellularLocation>
        <location evidence="2">Membrane</location>
    </subcellularLocation>
</comment>
<reference evidence="20" key="1">
    <citation type="submission" date="2017-02" db="UniProtKB">
        <authorList>
            <consortium name="WormBaseParasite"/>
        </authorList>
    </citation>
    <scope>IDENTIFICATION</scope>
</reference>
<evidence type="ECO:0000313" key="20">
    <source>
        <dbReference type="WBParaSite" id="TCLT_0000872501-mRNA-1"/>
    </source>
</evidence>
<keyword evidence="6" id="KW-0597">Phosphoprotein</keyword>
<evidence type="ECO:0000256" key="1">
    <source>
        <dbReference type="ARBA" id="ARBA00004230"/>
    </source>
</evidence>
<dbReference type="OrthoDB" id="5403181at2759"/>
<evidence type="ECO:0000313" key="19">
    <source>
        <dbReference type="Proteomes" id="UP000276776"/>
    </source>
</evidence>
<evidence type="ECO:0000256" key="15">
    <source>
        <dbReference type="ARBA" id="ARBA00076937"/>
    </source>
</evidence>
<keyword evidence="8" id="KW-0007">Acetylation</keyword>
<protein>
    <recommendedName>
        <fullName evidence="14">START domain-containing protein 10</fullName>
    </recommendedName>
    <alternativeName>
        <fullName evidence="15">PCTP-like protein</fullName>
    </alternativeName>
    <alternativeName>
        <fullName evidence="16">StAR-related lipid transfer protein 10</fullName>
    </alternativeName>
</protein>
<name>A0A0N5D6Q6_THECL</name>
<dbReference type="SUPFAM" id="SSF55961">
    <property type="entry name" value="Bet v1-like"/>
    <property type="match status" value="1"/>
</dbReference>
<dbReference type="PROSITE" id="PS50848">
    <property type="entry name" value="START"/>
    <property type="match status" value="1"/>
</dbReference>
<keyword evidence="5" id="KW-0963">Cytoplasm</keyword>
<dbReference type="CDD" id="cd08871">
    <property type="entry name" value="START_STARD10-like"/>
    <property type="match status" value="1"/>
</dbReference>
<dbReference type="STRING" id="103827.A0A0N5D6Q6"/>
<evidence type="ECO:0000256" key="14">
    <source>
        <dbReference type="ARBA" id="ARBA00070345"/>
    </source>
</evidence>
<evidence type="ECO:0000256" key="12">
    <source>
        <dbReference type="ARBA" id="ARBA00023136"/>
    </source>
</evidence>
<gene>
    <name evidence="18" type="ORF">TCLT_LOCUS8714</name>
</gene>
<dbReference type="InterPro" id="IPR051213">
    <property type="entry name" value="START_lipid_transfer"/>
</dbReference>
<dbReference type="OMA" id="NTGPNSC"/>
<dbReference type="FunFam" id="3.30.530.20:FF:000008">
    <property type="entry name" value="START domain containing 10"/>
    <property type="match status" value="1"/>
</dbReference>
<dbReference type="GO" id="GO:0005829">
    <property type="term" value="C:cytosol"/>
    <property type="evidence" value="ECO:0007669"/>
    <property type="project" value="UniProtKB-ARBA"/>
</dbReference>
<keyword evidence="12" id="KW-0472">Membrane</keyword>
<keyword evidence="7" id="KW-0282">Flagellum</keyword>
<dbReference type="PANTHER" id="PTHR19308">
    <property type="entry name" value="PHOSPHATIDYLCHOLINE TRANSFER PROTEIN"/>
    <property type="match status" value="1"/>
</dbReference>
<evidence type="ECO:0000256" key="10">
    <source>
        <dbReference type="ARBA" id="ARBA00023069"/>
    </source>
</evidence>
<keyword evidence="19" id="KW-1185">Reference proteome</keyword>
<dbReference type="GO" id="GO:0031514">
    <property type="term" value="C:motile cilium"/>
    <property type="evidence" value="ECO:0007669"/>
    <property type="project" value="UniProtKB-SubCell"/>
</dbReference>
<dbReference type="Gene3D" id="3.30.530.20">
    <property type="match status" value="1"/>
</dbReference>
<feature type="domain" description="START" evidence="17">
    <location>
        <begin position="39"/>
        <end position="223"/>
    </location>
</feature>
<evidence type="ECO:0000256" key="8">
    <source>
        <dbReference type="ARBA" id="ARBA00022990"/>
    </source>
</evidence>
<dbReference type="GO" id="GO:0006869">
    <property type="term" value="P:lipid transport"/>
    <property type="evidence" value="ECO:0007669"/>
    <property type="project" value="UniProtKB-KW"/>
</dbReference>
<dbReference type="InterPro" id="IPR041951">
    <property type="entry name" value="STARD10_START"/>
</dbReference>
<evidence type="ECO:0000256" key="9">
    <source>
        <dbReference type="ARBA" id="ARBA00023055"/>
    </source>
</evidence>
<dbReference type="Pfam" id="PF01852">
    <property type="entry name" value="START"/>
    <property type="match status" value="1"/>
</dbReference>
<evidence type="ECO:0000256" key="4">
    <source>
        <dbReference type="ARBA" id="ARBA00022448"/>
    </source>
</evidence>
<dbReference type="InterPro" id="IPR002913">
    <property type="entry name" value="START_lipid-bd_dom"/>
</dbReference>
<evidence type="ECO:0000256" key="7">
    <source>
        <dbReference type="ARBA" id="ARBA00022846"/>
    </source>
</evidence>
<organism evidence="20">
    <name type="scientific">Thelazia callipaeda</name>
    <name type="common">Oriental eyeworm</name>
    <name type="synonym">Parasitic nematode</name>
    <dbReference type="NCBI Taxonomy" id="103827"/>
    <lineage>
        <taxon>Eukaryota</taxon>
        <taxon>Metazoa</taxon>
        <taxon>Ecdysozoa</taxon>
        <taxon>Nematoda</taxon>
        <taxon>Chromadorea</taxon>
        <taxon>Rhabditida</taxon>
        <taxon>Spirurina</taxon>
        <taxon>Spiruromorpha</taxon>
        <taxon>Thelazioidea</taxon>
        <taxon>Thelaziidae</taxon>
        <taxon>Thelazia</taxon>
    </lineage>
</organism>
<keyword evidence="11" id="KW-0446">Lipid-binding</keyword>
<dbReference type="GO" id="GO:0008289">
    <property type="term" value="F:lipid binding"/>
    <property type="evidence" value="ECO:0007669"/>
    <property type="project" value="UniProtKB-KW"/>
</dbReference>
<dbReference type="GO" id="GO:0016020">
    <property type="term" value="C:membrane"/>
    <property type="evidence" value="ECO:0007669"/>
    <property type="project" value="UniProtKB-SubCell"/>
</dbReference>
<keyword evidence="4" id="KW-0813">Transport</keyword>
<evidence type="ECO:0000256" key="16">
    <source>
        <dbReference type="ARBA" id="ARBA00080073"/>
    </source>
</evidence>
<sequence length="248" mass="29146">MTKVSEDEENTEYNFGIYVNKIKVLEDTDFKYIKELCENDDNWQVSYDKRTTKVWTKTTSKSHLHMIKAKAIFADVTASTAYDVLLDPQYRSNWDKYHISAVDIGMINPNNDVCYYAVGGMPPLRVRDFVLQRSWLDIGQEKYICSHSVCHEKYPPSKGYIRGTVFLTAYYLRDLGKDGCEITYINHTDPKGKVPLWLINRLAKVIGPKFIKRVHKACLKYENWKQNNDPNWKPWIYPEQRVLYNFSC</sequence>
<keyword evidence="10" id="KW-0969">Cilium</keyword>
<evidence type="ECO:0000256" key="6">
    <source>
        <dbReference type="ARBA" id="ARBA00022553"/>
    </source>
</evidence>
<dbReference type="InterPro" id="IPR023393">
    <property type="entry name" value="START-like_dom_sf"/>
</dbReference>
<keyword evidence="9" id="KW-0445">Lipid transport</keyword>
<keyword evidence="13" id="KW-0966">Cell projection</keyword>
<accession>A0A0N5D6Q6</accession>
<evidence type="ECO:0000259" key="17">
    <source>
        <dbReference type="PROSITE" id="PS50848"/>
    </source>
</evidence>
<dbReference type="EMBL" id="UYYF01004673">
    <property type="protein sequence ID" value="VDN06294.1"/>
    <property type="molecule type" value="Genomic_DNA"/>
</dbReference>
<dbReference type="WBParaSite" id="TCLT_0000872501-mRNA-1">
    <property type="protein sequence ID" value="TCLT_0000872501-mRNA-1"/>
    <property type="gene ID" value="TCLT_0000872501"/>
</dbReference>
<dbReference type="SMART" id="SM00234">
    <property type="entry name" value="START"/>
    <property type="match status" value="1"/>
</dbReference>
<reference evidence="18 19" key="2">
    <citation type="submission" date="2018-11" db="EMBL/GenBank/DDBJ databases">
        <authorList>
            <consortium name="Pathogen Informatics"/>
        </authorList>
    </citation>
    <scope>NUCLEOTIDE SEQUENCE [LARGE SCALE GENOMIC DNA]</scope>
</reference>
<dbReference type="Proteomes" id="UP000276776">
    <property type="component" value="Unassembled WGS sequence"/>
</dbReference>
<evidence type="ECO:0000313" key="18">
    <source>
        <dbReference type="EMBL" id="VDN06294.1"/>
    </source>
</evidence>
<dbReference type="AlphaFoldDB" id="A0A0N5D6Q6"/>
<evidence type="ECO:0000256" key="2">
    <source>
        <dbReference type="ARBA" id="ARBA00004370"/>
    </source>
</evidence>